<dbReference type="Proteomes" id="UP000037020">
    <property type="component" value="Unassembled WGS sequence"/>
</dbReference>
<accession>A0ABR5JD37</accession>
<evidence type="ECO:0008006" key="5">
    <source>
        <dbReference type="Google" id="ProtNLM"/>
    </source>
</evidence>
<dbReference type="SUPFAM" id="SSF89392">
    <property type="entry name" value="Prokaryotic lipoproteins and lipoprotein localization factors"/>
    <property type="match status" value="1"/>
</dbReference>
<proteinExistence type="predicted"/>
<gene>
    <name evidence="3" type="ORF">ADK38_03945</name>
</gene>
<evidence type="ECO:0000313" key="4">
    <source>
        <dbReference type="Proteomes" id="UP000037020"/>
    </source>
</evidence>
<protein>
    <recommendedName>
        <fullName evidence="5">Lipoprotein</fullName>
    </recommendedName>
</protein>
<feature type="chain" id="PRO_5046739150" description="Lipoprotein" evidence="2">
    <location>
        <begin position="22"/>
        <end position="292"/>
    </location>
</feature>
<evidence type="ECO:0000256" key="2">
    <source>
        <dbReference type="SAM" id="SignalP"/>
    </source>
</evidence>
<feature type="region of interest" description="Disordered" evidence="1">
    <location>
        <begin position="243"/>
        <end position="272"/>
    </location>
</feature>
<dbReference type="RefSeq" id="WP_030884196.1">
    <property type="nucleotide sequence ID" value="NZ_JBIRHZ010000004.1"/>
</dbReference>
<feature type="compositionally biased region" description="Basic and acidic residues" evidence="1">
    <location>
        <begin position="262"/>
        <end position="272"/>
    </location>
</feature>
<dbReference type="PROSITE" id="PS51257">
    <property type="entry name" value="PROKAR_LIPOPROTEIN"/>
    <property type="match status" value="1"/>
</dbReference>
<feature type="region of interest" description="Disordered" evidence="1">
    <location>
        <begin position="124"/>
        <end position="153"/>
    </location>
</feature>
<reference evidence="3 4" key="1">
    <citation type="submission" date="2015-07" db="EMBL/GenBank/DDBJ databases">
        <authorList>
            <person name="Ju K.-S."/>
            <person name="Doroghazi J.R."/>
            <person name="Metcalf W.W."/>
        </authorList>
    </citation>
    <scope>NUCLEOTIDE SEQUENCE [LARGE SCALE GENOMIC DNA]</scope>
    <source>
        <strain evidence="3 4">NRRL B-3589</strain>
    </source>
</reference>
<sequence>MKVIRKSVTAAISAALVMGLAACGGHDTTASEAKSGSSARPGGAVADERAPAPVVLKAALAKMARQNSYRTVETAKTGGEPESRTEMAFRNEPEATEIKSAEVHLLSVGGTSYMATKDVPGKSWFTMDEPDSGTKKQATASPSTPLKENAGRRVGGSVKKWVGALLAASKDLKDVGRETTGGRATDHYRGTVVLADLKNYEGPAMTKDYRDLYLLQSGTAGRKKAEIDVWVDENGFIAKEEEKGTTAKGDERITETFSDYGADPKIEAPDPKDVATWSQYVAASGKRYRTHG</sequence>
<keyword evidence="4" id="KW-1185">Reference proteome</keyword>
<feature type="compositionally biased region" description="Polar residues" evidence="1">
    <location>
        <begin position="28"/>
        <end position="38"/>
    </location>
</feature>
<feature type="compositionally biased region" description="Polar residues" evidence="1">
    <location>
        <begin position="135"/>
        <end position="146"/>
    </location>
</feature>
<dbReference type="EMBL" id="LGUT01000321">
    <property type="protein sequence ID" value="KOG91299.1"/>
    <property type="molecule type" value="Genomic_DNA"/>
</dbReference>
<keyword evidence="2" id="KW-0732">Signal</keyword>
<dbReference type="Gene3D" id="2.50.20.20">
    <property type="match status" value="1"/>
</dbReference>
<feature type="signal peptide" evidence="2">
    <location>
        <begin position="1"/>
        <end position="21"/>
    </location>
</feature>
<feature type="compositionally biased region" description="Basic and acidic residues" evidence="1">
    <location>
        <begin position="243"/>
        <end position="254"/>
    </location>
</feature>
<comment type="caution">
    <text evidence="3">The sequence shown here is derived from an EMBL/GenBank/DDBJ whole genome shotgun (WGS) entry which is preliminary data.</text>
</comment>
<feature type="region of interest" description="Disordered" evidence="1">
    <location>
        <begin position="27"/>
        <end position="47"/>
    </location>
</feature>
<name>A0ABR5JD37_9ACTN</name>
<organism evidence="3 4">
    <name type="scientific">Streptomyces varsoviensis</name>
    <dbReference type="NCBI Taxonomy" id="67373"/>
    <lineage>
        <taxon>Bacteria</taxon>
        <taxon>Bacillati</taxon>
        <taxon>Actinomycetota</taxon>
        <taxon>Actinomycetes</taxon>
        <taxon>Kitasatosporales</taxon>
        <taxon>Streptomycetaceae</taxon>
        <taxon>Streptomyces</taxon>
    </lineage>
</organism>
<evidence type="ECO:0000313" key="3">
    <source>
        <dbReference type="EMBL" id="KOG91299.1"/>
    </source>
</evidence>
<dbReference type="InterPro" id="IPR029046">
    <property type="entry name" value="LolA/LolB/LppX"/>
</dbReference>
<evidence type="ECO:0000256" key="1">
    <source>
        <dbReference type="SAM" id="MobiDB-lite"/>
    </source>
</evidence>